<gene>
    <name evidence="4" type="ORF">FKZ61_01565</name>
</gene>
<dbReference type="SUPFAM" id="SSF55486">
    <property type="entry name" value="Metalloproteases ('zincins'), catalytic domain"/>
    <property type="match status" value="1"/>
</dbReference>
<keyword evidence="1 4" id="KW-0121">Carboxypeptidase</keyword>
<dbReference type="PANTHER" id="PTHR34217">
    <property type="entry name" value="METAL-DEPENDENT CARBOXYPEPTIDASE"/>
    <property type="match status" value="1"/>
</dbReference>
<dbReference type="GO" id="GO:0046872">
    <property type="term" value="F:metal ion binding"/>
    <property type="evidence" value="ECO:0007669"/>
    <property type="project" value="UniProtKB-KW"/>
</dbReference>
<sequence length="516" mass="59064">MNPKYQAARSELLARLQEIEDLKSVAALLTWDQATYMPPGGSRARARQLATVGRLAHEKFTDKAIGHLLDQLQPYVETLPEDDDDAALWRVVRREYDRAQRIPAQFMADVANHTAAVYMAWTEARPANDFPRLRPMLEKTLALSRQYSQYFPEHEHIADPLIARSDFGMTVATIRPLFQRLRQELLPLVEQVTAQEPADDRFLHQYFPEDKQWAFGLEVIRRFGYDLHRGRQDKTHHPFMIKFSLDDVRITTRLDPHDLASGLFSTLHEAGHGLYEQGINPAYEATPLADGASAGVHESQSRLWENLVGRSRNFWHYYYPRLQETFPEQLGKVSLDAFYRAINKVERSLIRVEADELTYNLHVIIRFELELALLEGTLTIAELPEAWRASYQEQLGVTPPDDRDGVMQDVHWYAGLIGGGFQGYTLGNILTGQFYAAALAARPSLPDEIAAGDFAPLLSWLREQIHWHGSKYTALELVERVTGGPIRLEPYLDYLWQKYGELYRLSRPKVDPVPGA</sequence>
<keyword evidence="1 2" id="KW-0479">Metal-binding</keyword>
<comment type="function">
    <text evidence="1">Broad specificity carboxypetidase that releases amino acids sequentially from the C-terminus, including neutral, aromatic, polar and basic residues.</text>
</comment>
<evidence type="ECO:0000256" key="3">
    <source>
        <dbReference type="PIRSR" id="PIRSR006615-2"/>
    </source>
</evidence>
<organism evidence="4 5">
    <name type="scientific">Litorilinea aerophila</name>
    <dbReference type="NCBI Taxonomy" id="1204385"/>
    <lineage>
        <taxon>Bacteria</taxon>
        <taxon>Bacillati</taxon>
        <taxon>Chloroflexota</taxon>
        <taxon>Caldilineae</taxon>
        <taxon>Caldilineales</taxon>
        <taxon>Caldilineaceae</taxon>
        <taxon>Litorilinea</taxon>
    </lineage>
</organism>
<dbReference type="PANTHER" id="PTHR34217:SF1">
    <property type="entry name" value="CARBOXYPEPTIDASE 1"/>
    <property type="match status" value="1"/>
</dbReference>
<evidence type="ECO:0000256" key="2">
    <source>
        <dbReference type="PIRSR" id="PIRSR006615-1"/>
    </source>
</evidence>
<dbReference type="PROSITE" id="PS52034">
    <property type="entry name" value="PEPTIDASE_M32"/>
    <property type="match status" value="1"/>
</dbReference>
<accession>A0A540VLD7</accession>
<protein>
    <recommendedName>
        <fullName evidence="1">Metal-dependent carboxypeptidase</fullName>
        <ecNumber evidence="1">3.4.17.19</ecNumber>
    </recommendedName>
</protein>
<comment type="caution">
    <text evidence="4">The sequence shown here is derived from an EMBL/GenBank/DDBJ whole genome shotgun (WGS) entry which is preliminary data.</text>
</comment>
<dbReference type="InParanoid" id="A0A540VLD7"/>
<dbReference type="PRINTS" id="PR00998">
    <property type="entry name" value="CRBOXYPTASET"/>
</dbReference>
<dbReference type="FunCoup" id="A0A540VLD7">
    <property type="interactions" value="3"/>
</dbReference>
<dbReference type="EMBL" id="VIGC01000002">
    <property type="protein sequence ID" value="TQE97589.1"/>
    <property type="molecule type" value="Genomic_DNA"/>
</dbReference>
<dbReference type="EC" id="3.4.17.19" evidence="1"/>
<keyword evidence="1" id="KW-0645">Protease</keyword>
<dbReference type="AlphaFoldDB" id="A0A540VLD7"/>
<dbReference type="InterPro" id="IPR001333">
    <property type="entry name" value="Peptidase_M32_Taq"/>
</dbReference>
<evidence type="ECO:0000313" key="5">
    <source>
        <dbReference type="Proteomes" id="UP000317371"/>
    </source>
</evidence>
<dbReference type="Proteomes" id="UP000317371">
    <property type="component" value="Unassembled WGS sequence"/>
</dbReference>
<feature type="binding site" evidence="2">
    <location>
        <position position="272"/>
    </location>
    <ligand>
        <name>Zn(2+)</name>
        <dbReference type="ChEBI" id="CHEBI:29105"/>
        <note>catalytic</note>
    </ligand>
</feature>
<dbReference type="GO" id="GO:0004181">
    <property type="term" value="F:metallocarboxypeptidase activity"/>
    <property type="evidence" value="ECO:0007669"/>
    <property type="project" value="UniProtKB-UniRule"/>
</dbReference>
<dbReference type="RefSeq" id="WP_141608316.1">
    <property type="nucleotide sequence ID" value="NZ_VIGC02000002.1"/>
</dbReference>
<name>A0A540VLD7_9CHLR</name>
<comment type="similarity">
    <text evidence="1">Belongs to the peptidase M32 family.</text>
</comment>
<dbReference type="CDD" id="cd06460">
    <property type="entry name" value="M32_Taq"/>
    <property type="match status" value="1"/>
</dbReference>
<evidence type="ECO:0000313" key="4">
    <source>
        <dbReference type="EMBL" id="TQE97589.1"/>
    </source>
</evidence>
<dbReference type="GO" id="GO:0006508">
    <property type="term" value="P:proteolysis"/>
    <property type="evidence" value="ECO:0007669"/>
    <property type="project" value="UniProtKB-UniRule"/>
</dbReference>
<keyword evidence="1" id="KW-0378">Hydrolase</keyword>
<comment type="catalytic activity">
    <reaction evidence="1">
        <text>Release of a C-terminal amino acid with broad specificity, except for -Pro.</text>
        <dbReference type="EC" id="3.4.17.19"/>
    </reaction>
</comment>
<keyword evidence="2" id="KW-0862">Zinc</keyword>
<dbReference type="PIRSF" id="PIRSF006615">
    <property type="entry name" value="Zn_crbxpep_Taq"/>
    <property type="match status" value="1"/>
</dbReference>
<comment type="cofactor">
    <cofactor evidence="2">
        <name>Zn(2+)</name>
        <dbReference type="ChEBI" id="CHEBI:29105"/>
    </cofactor>
    <text evidence="2">Binds 1 zinc ion per subunit.</text>
</comment>
<dbReference type="Pfam" id="PF02074">
    <property type="entry name" value="Peptidase_M32"/>
    <property type="match status" value="1"/>
</dbReference>
<feature type="active site" description="Proton donor/acceptor" evidence="3">
    <location>
        <position position="269"/>
    </location>
</feature>
<feature type="binding site" evidence="2">
    <location>
        <position position="268"/>
    </location>
    <ligand>
        <name>Zn(2+)</name>
        <dbReference type="ChEBI" id="CHEBI:29105"/>
        <note>catalytic</note>
    </ligand>
</feature>
<evidence type="ECO:0000256" key="1">
    <source>
        <dbReference type="PIRNR" id="PIRNR006615"/>
    </source>
</evidence>
<dbReference type="Gene3D" id="1.10.1370.30">
    <property type="match status" value="1"/>
</dbReference>
<reference evidence="4 5" key="1">
    <citation type="submission" date="2019-06" db="EMBL/GenBank/DDBJ databases">
        <title>Genome sequence of Litorilinea aerophila BAA-2444.</title>
        <authorList>
            <person name="Maclea K.S."/>
            <person name="Maurais E.G."/>
            <person name="Iannazzi L.C."/>
        </authorList>
    </citation>
    <scope>NUCLEOTIDE SEQUENCE [LARGE SCALE GENOMIC DNA]</scope>
    <source>
        <strain evidence="4 5">ATCC BAA-2444</strain>
    </source>
</reference>
<keyword evidence="1" id="KW-0482">Metalloprotease</keyword>
<feature type="binding site" evidence="2">
    <location>
        <position position="298"/>
    </location>
    <ligand>
        <name>Zn(2+)</name>
        <dbReference type="ChEBI" id="CHEBI:29105"/>
        <note>catalytic</note>
    </ligand>
</feature>
<keyword evidence="5" id="KW-1185">Reference proteome</keyword>
<dbReference type="OrthoDB" id="9772308at2"/>
<proteinExistence type="inferred from homology"/>